<organism evidence="1 2">
    <name type="scientific">Priestia megaterium</name>
    <name type="common">Bacillus megaterium</name>
    <dbReference type="NCBI Taxonomy" id="1404"/>
    <lineage>
        <taxon>Bacteria</taxon>
        <taxon>Bacillati</taxon>
        <taxon>Bacillota</taxon>
        <taxon>Bacilli</taxon>
        <taxon>Bacillales</taxon>
        <taxon>Bacillaceae</taxon>
        <taxon>Priestia</taxon>
    </lineage>
</organism>
<accession>A0A6H1P7Z5</accession>
<reference evidence="1 2" key="1">
    <citation type="submission" date="2020-04" db="EMBL/GenBank/DDBJ databases">
        <title>Genome-Wide Identification of 5-Methylcytosine Sites in Bacterial Genomes By High-Throughput Sequencing of MspJI Restriction Fragments.</title>
        <authorList>
            <person name="Wu V."/>
        </authorList>
    </citation>
    <scope>NUCLEOTIDE SEQUENCE [LARGE SCALE GENOMIC DNA]</scope>
    <source>
        <strain evidence="1 2">S2</strain>
    </source>
</reference>
<gene>
    <name evidence="1" type="ORF">HFZ78_25870</name>
</gene>
<name>A0A6H1P7Z5_PRIMG</name>
<reference evidence="1 2" key="2">
    <citation type="submission" date="2020-04" db="EMBL/GenBank/DDBJ databases">
        <authorList>
            <person name="Fomenkov A."/>
            <person name="Anton B.P."/>
            <person name="Roberts R.J."/>
        </authorList>
    </citation>
    <scope>NUCLEOTIDE SEQUENCE [LARGE SCALE GENOMIC DNA]</scope>
    <source>
        <strain evidence="1 2">S2</strain>
    </source>
</reference>
<sequence length="91" mass="10319">MNKPLSDKEKLISMLSEIYDQLEELEVVLEASFSDLRKSLDKKEQAKLIVSKQKLMGLERSIDKVNSISNLEIACANPNHVSRALQLELGY</sequence>
<protein>
    <submittedName>
        <fullName evidence="1">Uncharacterized protein</fullName>
    </submittedName>
</protein>
<dbReference type="AlphaFoldDB" id="A0A6H1P7Z5"/>
<proteinExistence type="predicted"/>
<dbReference type="EMBL" id="CP051128">
    <property type="protein sequence ID" value="QIZ09686.1"/>
    <property type="molecule type" value="Genomic_DNA"/>
</dbReference>
<dbReference type="Proteomes" id="UP000501868">
    <property type="component" value="Chromosome"/>
</dbReference>
<evidence type="ECO:0000313" key="2">
    <source>
        <dbReference type="Proteomes" id="UP000501868"/>
    </source>
</evidence>
<evidence type="ECO:0000313" key="1">
    <source>
        <dbReference type="EMBL" id="QIZ09686.1"/>
    </source>
</evidence>